<feature type="transmembrane region" description="Helical" evidence="7">
    <location>
        <begin position="121"/>
        <end position="140"/>
    </location>
</feature>
<sequence length="514" mass="58140">MGFGSDKTPADHAAPPPPPQNVGFGKKLLYHLWDSDQHLKSPEERRLVRKLDFGILIVASLGWFMKYVDQANLSNAYVSGMKEDLNINANQYTIMQTTYLVGFAIMQLPSALIAMKIRPSWWLFVCEIGWIIFTFAQAGARSYQEMYFFRFMVGFFESAFSPVIIFLLGSWYSKAELAKRIAIWHLTGFVGQACSGFMQAAIYNNLDGKSGLAGWRWLYVICGIMSLPVAFTALFLLPDYPSNCKVWYITEEERQMALQRSANVGRVELSGVLTWEKFKPIFKSWRLYTLVVAYIWYGASCQANSYFGIYLKAMGYSVSQRNILPAAANLLSAATVFLYGFGSDITRNRFWWILCPLIFVQWPGNGILAIWPDNTKARMAAFYIISMEYMTCVYWTWANEICSGNPEARAVTIAAMNGFFYFFNAGIPNAIFLQTDGPSFRKGFPTTWAFGILAAIFVVLVQFLHNREVRLELQKKEAEVESGGKDSSVEDEKSAEVEVQVGEVVIPPSIPTLH</sequence>
<dbReference type="GO" id="GO:0016020">
    <property type="term" value="C:membrane"/>
    <property type="evidence" value="ECO:0007669"/>
    <property type="project" value="UniProtKB-SubCell"/>
</dbReference>
<dbReference type="Pfam" id="PF07690">
    <property type="entry name" value="MFS_1"/>
    <property type="match status" value="1"/>
</dbReference>
<keyword evidence="4 7" id="KW-1133">Transmembrane helix</keyword>
<dbReference type="SUPFAM" id="SSF103473">
    <property type="entry name" value="MFS general substrate transporter"/>
    <property type="match status" value="1"/>
</dbReference>
<evidence type="ECO:0000256" key="4">
    <source>
        <dbReference type="ARBA" id="ARBA00022989"/>
    </source>
</evidence>
<keyword evidence="3 7" id="KW-0812">Transmembrane</keyword>
<dbReference type="PANTHER" id="PTHR43791:SF43">
    <property type="entry name" value="MAJOR FACILITATOR SUPERFAMILY (MFS) PROFILE DOMAIN-CONTAINING PROTEIN"/>
    <property type="match status" value="1"/>
</dbReference>
<dbReference type="InterPro" id="IPR011701">
    <property type="entry name" value="MFS"/>
</dbReference>
<proteinExistence type="inferred from homology"/>
<dbReference type="Proteomes" id="UP001221142">
    <property type="component" value="Unassembled WGS sequence"/>
</dbReference>
<feature type="domain" description="Major facilitator superfamily (MFS) profile" evidence="8">
    <location>
        <begin position="55"/>
        <end position="469"/>
    </location>
</feature>
<dbReference type="GO" id="GO:0022857">
    <property type="term" value="F:transmembrane transporter activity"/>
    <property type="evidence" value="ECO:0007669"/>
    <property type="project" value="InterPro"/>
</dbReference>
<dbReference type="InterPro" id="IPR020846">
    <property type="entry name" value="MFS_dom"/>
</dbReference>
<feature type="transmembrane region" description="Helical" evidence="7">
    <location>
        <begin position="181"/>
        <end position="203"/>
    </location>
</feature>
<evidence type="ECO:0000259" key="8">
    <source>
        <dbReference type="PROSITE" id="PS50850"/>
    </source>
</evidence>
<protein>
    <submittedName>
        <fullName evidence="9">MFS general substrate transporter</fullName>
    </submittedName>
</protein>
<dbReference type="PROSITE" id="PS50850">
    <property type="entry name" value="MFS"/>
    <property type="match status" value="1"/>
</dbReference>
<evidence type="ECO:0000256" key="5">
    <source>
        <dbReference type="ARBA" id="ARBA00023136"/>
    </source>
</evidence>
<evidence type="ECO:0000313" key="10">
    <source>
        <dbReference type="Proteomes" id="UP001221142"/>
    </source>
</evidence>
<reference evidence="9" key="1">
    <citation type="submission" date="2023-03" db="EMBL/GenBank/DDBJ databases">
        <title>Massive genome expansion in bonnet fungi (Mycena s.s.) driven by repeated elements and novel gene families across ecological guilds.</title>
        <authorList>
            <consortium name="Lawrence Berkeley National Laboratory"/>
            <person name="Harder C.B."/>
            <person name="Miyauchi S."/>
            <person name="Viragh M."/>
            <person name="Kuo A."/>
            <person name="Thoen E."/>
            <person name="Andreopoulos B."/>
            <person name="Lu D."/>
            <person name="Skrede I."/>
            <person name="Drula E."/>
            <person name="Henrissat B."/>
            <person name="Morin E."/>
            <person name="Kohler A."/>
            <person name="Barry K."/>
            <person name="LaButti K."/>
            <person name="Morin E."/>
            <person name="Salamov A."/>
            <person name="Lipzen A."/>
            <person name="Mereny Z."/>
            <person name="Hegedus B."/>
            <person name="Baldrian P."/>
            <person name="Stursova M."/>
            <person name="Weitz H."/>
            <person name="Taylor A."/>
            <person name="Grigoriev I.V."/>
            <person name="Nagy L.G."/>
            <person name="Martin F."/>
            <person name="Kauserud H."/>
        </authorList>
    </citation>
    <scope>NUCLEOTIDE SEQUENCE</scope>
    <source>
        <strain evidence="9">9284</strain>
    </source>
</reference>
<evidence type="ECO:0000256" key="3">
    <source>
        <dbReference type="ARBA" id="ARBA00022692"/>
    </source>
</evidence>
<dbReference type="Gene3D" id="1.20.1250.20">
    <property type="entry name" value="MFS general substrate transporter like domains"/>
    <property type="match status" value="1"/>
</dbReference>
<comment type="similarity">
    <text evidence="6">Belongs to the major facilitator superfamily. Allantoate permease family.</text>
</comment>
<feature type="transmembrane region" description="Helical" evidence="7">
    <location>
        <begin position="94"/>
        <end position="114"/>
    </location>
</feature>
<accession>A0AAD7FXC0</accession>
<evidence type="ECO:0000256" key="7">
    <source>
        <dbReference type="SAM" id="Phobius"/>
    </source>
</evidence>
<comment type="caution">
    <text evidence="9">The sequence shown here is derived from an EMBL/GenBank/DDBJ whole genome shotgun (WGS) entry which is preliminary data.</text>
</comment>
<feature type="transmembrane region" description="Helical" evidence="7">
    <location>
        <begin position="447"/>
        <end position="465"/>
    </location>
</feature>
<dbReference type="AlphaFoldDB" id="A0AAD7FXC0"/>
<evidence type="ECO:0000256" key="2">
    <source>
        <dbReference type="ARBA" id="ARBA00022448"/>
    </source>
</evidence>
<name>A0AAD7FXC0_9AGAR</name>
<evidence type="ECO:0000256" key="1">
    <source>
        <dbReference type="ARBA" id="ARBA00004141"/>
    </source>
</evidence>
<feature type="transmembrane region" description="Helical" evidence="7">
    <location>
        <begin position="350"/>
        <end position="371"/>
    </location>
</feature>
<feature type="transmembrane region" description="Helical" evidence="7">
    <location>
        <begin position="377"/>
        <end position="398"/>
    </location>
</feature>
<keyword evidence="2" id="KW-0813">Transport</keyword>
<keyword evidence="5 7" id="KW-0472">Membrane</keyword>
<evidence type="ECO:0000313" key="9">
    <source>
        <dbReference type="EMBL" id="KAJ7647854.1"/>
    </source>
</evidence>
<feature type="transmembrane region" description="Helical" evidence="7">
    <location>
        <begin position="287"/>
        <end position="311"/>
    </location>
</feature>
<dbReference type="InterPro" id="IPR036259">
    <property type="entry name" value="MFS_trans_sf"/>
</dbReference>
<gene>
    <name evidence="9" type="ORF">FB45DRAFT_210052</name>
</gene>
<organism evidence="9 10">
    <name type="scientific">Roridomyces roridus</name>
    <dbReference type="NCBI Taxonomy" id="1738132"/>
    <lineage>
        <taxon>Eukaryota</taxon>
        <taxon>Fungi</taxon>
        <taxon>Dikarya</taxon>
        <taxon>Basidiomycota</taxon>
        <taxon>Agaricomycotina</taxon>
        <taxon>Agaricomycetes</taxon>
        <taxon>Agaricomycetidae</taxon>
        <taxon>Agaricales</taxon>
        <taxon>Marasmiineae</taxon>
        <taxon>Mycenaceae</taxon>
        <taxon>Roridomyces</taxon>
    </lineage>
</organism>
<keyword evidence="10" id="KW-1185">Reference proteome</keyword>
<dbReference type="PANTHER" id="PTHR43791">
    <property type="entry name" value="PERMEASE-RELATED"/>
    <property type="match status" value="1"/>
</dbReference>
<dbReference type="EMBL" id="JARKIF010000002">
    <property type="protein sequence ID" value="KAJ7647854.1"/>
    <property type="molecule type" value="Genomic_DNA"/>
</dbReference>
<dbReference type="FunFam" id="1.20.1250.20:FF:000065">
    <property type="entry name" value="Putative MFS pantothenate transporter"/>
    <property type="match status" value="1"/>
</dbReference>
<comment type="subcellular location">
    <subcellularLocation>
        <location evidence="1">Membrane</location>
        <topology evidence="1">Multi-pass membrane protein</topology>
    </subcellularLocation>
</comment>
<feature type="transmembrane region" description="Helical" evidence="7">
    <location>
        <begin position="410"/>
        <end position="427"/>
    </location>
</feature>
<feature type="transmembrane region" description="Helical" evidence="7">
    <location>
        <begin position="215"/>
        <end position="237"/>
    </location>
</feature>
<feature type="transmembrane region" description="Helical" evidence="7">
    <location>
        <begin position="323"/>
        <end position="341"/>
    </location>
</feature>
<evidence type="ECO:0000256" key="6">
    <source>
        <dbReference type="ARBA" id="ARBA00037968"/>
    </source>
</evidence>
<feature type="transmembrane region" description="Helical" evidence="7">
    <location>
        <begin position="146"/>
        <end position="169"/>
    </location>
</feature>